<dbReference type="Gene3D" id="1.10.287.1480">
    <property type="match status" value="1"/>
</dbReference>
<evidence type="ECO:0000256" key="8">
    <source>
        <dbReference type="ARBA" id="ARBA00047110"/>
    </source>
</evidence>
<dbReference type="GO" id="GO:0015935">
    <property type="term" value="C:small ribosomal subunit"/>
    <property type="evidence" value="ECO:0007669"/>
    <property type="project" value="TreeGrafter"/>
</dbReference>
<sequence>MSKLSIINREKKRELLILKYKEIRNNLKKNIKNEKNIKKKYNLIKKLQNLPRNSNPTRKRNRCFLTGRSRGYFRRFGLSRIKIREMAIKGEIPGIIKASW</sequence>
<comment type="similarity">
    <text evidence="2 9">Belongs to the universal ribosomal protein uS14 family.</text>
</comment>
<reference evidence="10 11" key="1">
    <citation type="journal article" date="2010" name="Genome Biol. Evol.">
        <title>Functional convergence in reduced genomes of bacterial symbionts spanning 200 My of evolution.</title>
        <authorList>
            <person name="McCutcheon J.P."/>
            <person name="Moran N.A."/>
        </authorList>
    </citation>
    <scope>NUCLEOTIDE SEQUENCE [LARGE SCALE GENOMIC DNA]</scope>
    <source>
        <strain evidence="10 11">CARI</strain>
    </source>
</reference>
<dbReference type="NCBIfam" id="NF006477">
    <property type="entry name" value="PRK08881.1"/>
    <property type="match status" value="1"/>
</dbReference>
<evidence type="ECO:0000256" key="5">
    <source>
        <dbReference type="ARBA" id="ARBA00022980"/>
    </source>
</evidence>
<keyword evidence="11" id="KW-1185">Reference proteome</keyword>
<organism evidence="10 11">
    <name type="scientific">Zinderia insecticola (strain CARI)</name>
    <dbReference type="NCBI Taxonomy" id="871271"/>
    <lineage>
        <taxon>Bacteria</taxon>
        <taxon>Pseudomonadati</taxon>
        <taxon>Pseudomonadota</taxon>
        <taxon>Betaproteobacteria</taxon>
        <taxon>Burkholderiales</taxon>
        <taxon>Oxalobacteraceae</taxon>
        <taxon>Candidatus Zinderia</taxon>
    </lineage>
</organism>
<dbReference type="GO" id="GO:0005737">
    <property type="term" value="C:cytoplasm"/>
    <property type="evidence" value="ECO:0007669"/>
    <property type="project" value="UniProtKB-ARBA"/>
</dbReference>
<dbReference type="Pfam" id="PF00253">
    <property type="entry name" value="Ribosomal_S14"/>
    <property type="match status" value="1"/>
</dbReference>
<comment type="function">
    <text evidence="1 9">Binds 16S rRNA, required for the assembly of 30S particles and may also be responsible for determining the conformation of the 16S rRNA at the A site.</text>
</comment>
<dbReference type="InterPro" id="IPR018271">
    <property type="entry name" value="Ribosomal_uS14_CS"/>
</dbReference>
<dbReference type="SUPFAM" id="SSF57716">
    <property type="entry name" value="Glucocorticoid receptor-like (DNA-binding domain)"/>
    <property type="match status" value="1"/>
</dbReference>
<keyword evidence="6 9" id="KW-0687">Ribonucleoprotein</keyword>
<evidence type="ECO:0000313" key="11">
    <source>
        <dbReference type="Proteomes" id="UP000001303"/>
    </source>
</evidence>
<dbReference type="PROSITE" id="PS00527">
    <property type="entry name" value="RIBOSOMAL_S14"/>
    <property type="match status" value="1"/>
</dbReference>
<gene>
    <name evidence="9 10" type="primary">rpsN</name>
    <name evidence="10" type="ordered locus">ZICARI_208</name>
</gene>
<comment type="subunit">
    <text evidence="8 9">Part of the 30S ribosomal subunit. Contacts proteins S3 and S10.</text>
</comment>
<dbReference type="InterPro" id="IPR023036">
    <property type="entry name" value="Ribosomal_uS14_bac/plastid"/>
</dbReference>
<keyword evidence="4 9" id="KW-0694">RNA-binding</keyword>
<evidence type="ECO:0000256" key="2">
    <source>
        <dbReference type="ARBA" id="ARBA00009083"/>
    </source>
</evidence>
<evidence type="ECO:0000256" key="1">
    <source>
        <dbReference type="ARBA" id="ARBA00003686"/>
    </source>
</evidence>
<dbReference type="Proteomes" id="UP000001303">
    <property type="component" value="Chromosome"/>
</dbReference>
<dbReference type="GO" id="GO:0006412">
    <property type="term" value="P:translation"/>
    <property type="evidence" value="ECO:0007669"/>
    <property type="project" value="UniProtKB-UniRule"/>
</dbReference>
<keyword evidence="3 9" id="KW-0699">rRNA-binding</keyword>
<dbReference type="PANTHER" id="PTHR19836:SF19">
    <property type="entry name" value="SMALL RIBOSOMAL SUBUNIT PROTEIN US14M"/>
    <property type="match status" value="1"/>
</dbReference>
<evidence type="ECO:0000313" key="10">
    <source>
        <dbReference type="EMBL" id="ADM89812.1"/>
    </source>
</evidence>
<evidence type="ECO:0000256" key="6">
    <source>
        <dbReference type="ARBA" id="ARBA00023274"/>
    </source>
</evidence>
<dbReference type="HOGENOM" id="CLU_139869_0_1_4"/>
<proteinExistence type="inferred from homology"/>
<dbReference type="STRING" id="871271.ZICARI_208"/>
<name>E0TJ35_ZINIC</name>
<dbReference type="GO" id="GO:0019843">
    <property type="term" value="F:rRNA binding"/>
    <property type="evidence" value="ECO:0007669"/>
    <property type="project" value="UniProtKB-UniRule"/>
</dbReference>
<dbReference type="PANTHER" id="PTHR19836">
    <property type="entry name" value="30S RIBOSOMAL PROTEIN S14"/>
    <property type="match status" value="1"/>
</dbReference>
<evidence type="ECO:0000256" key="7">
    <source>
        <dbReference type="ARBA" id="ARBA00035167"/>
    </source>
</evidence>
<dbReference type="HAMAP" id="MF_00537">
    <property type="entry name" value="Ribosomal_uS14_1"/>
    <property type="match status" value="1"/>
</dbReference>
<dbReference type="KEGG" id="zin:ZICARI_208"/>
<accession>E0TJ35</accession>
<dbReference type="AlphaFoldDB" id="E0TJ35"/>
<dbReference type="FunFam" id="1.10.287.1480:FF:000001">
    <property type="entry name" value="30S ribosomal protein S14"/>
    <property type="match status" value="1"/>
</dbReference>
<keyword evidence="5 9" id="KW-0689">Ribosomal protein</keyword>
<evidence type="ECO:0000256" key="4">
    <source>
        <dbReference type="ARBA" id="ARBA00022884"/>
    </source>
</evidence>
<evidence type="ECO:0000256" key="3">
    <source>
        <dbReference type="ARBA" id="ARBA00022730"/>
    </source>
</evidence>
<protein>
    <recommendedName>
        <fullName evidence="7 9">Small ribosomal subunit protein uS14</fullName>
    </recommendedName>
</protein>
<evidence type="ECO:0000256" key="9">
    <source>
        <dbReference type="HAMAP-Rule" id="MF_00537"/>
    </source>
</evidence>
<dbReference type="GO" id="GO:0003735">
    <property type="term" value="F:structural constituent of ribosome"/>
    <property type="evidence" value="ECO:0007669"/>
    <property type="project" value="InterPro"/>
</dbReference>
<dbReference type="InterPro" id="IPR001209">
    <property type="entry name" value="Ribosomal_uS14"/>
</dbReference>
<reference key="2">
    <citation type="submission" date="2010-08" db="EMBL/GenBank/DDBJ databases">
        <title>Functional convergence in reduced genomes of bacterial symbionts spanning 200 million years of evolution.</title>
        <authorList>
            <person name="McCutcheon J.P."/>
            <person name="Moran N.A."/>
        </authorList>
    </citation>
    <scope>NUCLEOTIDE SEQUENCE</scope>
    <source>
        <strain>CARI</strain>
    </source>
</reference>
<dbReference type="EMBL" id="CP002161">
    <property type="protein sequence ID" value="ADM89812.1"/>
    <property type="molecule type" value="Genomic_DNA"/>
</dbReference>